<comment type="caution">
    <text evidence="2">The sequence shown here is derived from an EMBL/GenBank/DDBJ whole genome shotgun (WGS) entry which is preliminary data.</text>
</comment>
<name>X8CP00_MYCIT</name>
<reference evidence="2 3" key="1">
    <citation type="submission" date="2013-12" db="EMBL/GenBank/DDBJ databases">
        <authorList>
            <person name="Zelazny A."/>
            <person name="Olivier K."/>
            <person name="Holland S."/>
            <person name="Lenaerts A."/>
            <person name="Ordway D."/>
            <person name="DeGroote M.A."/>
            <person name="Parker T."/>
            <person name="Sizemore C."/>
            <person name="Tallon L.J."/>
            <person name="Sadzewicz L.K."/>
            <person name="Sengamalay N."/>
            <person name="Fraser C.M."/>
            <person name="Hine E."/>
            <person name="Shefchek K.A."/>
            <person name="Das S.P."/>
            <person name="Tettelin H."/>
        </authorList>
    </citation>
    <scope>NUCLEOTIDE SEQUENCE [LARGE SCALE GENOMIC DNA]</scope>
    <source>
        <strain evidence="2 3">1956</strain>
    </source>
</reference>
<accession>X8CP00</accession>
<dbReference type="EMBL" id="JAOG01000001">
    <property type="protein sequence ID" value="EUA57581.1"/>
    <property type="molecule type" value="Genomic_DNA"/>
</dbReference>
<evidence type="ECO:0000313" key="2">
    <source>
        <dbReference type="EMBL" id="EUA57581.1"/>
    </source>
</evidence>
<proteinExistence type="predicted"/>
<dbReference type="Proteomes" id="UP000020825">
    <property type="component" value="Unassembled WGS sequence"/>
</dbReference>
<feature type="region of interest" description="Disordered" evidence="1">
    <location>
        <begin position="32"/>
        <end position="51"/>
    </location>
</feature>
<sequence>MFGDVRMLAYDTGLMETRSARLMWRLCKINGKPSRYRSEPQRQHLASVPAA</sequence>
<gene>
    <name evidence="2" type="ORF">I550_0706</name>
</gene>
<organism evidence="2 3">
    <name type="scientific">Mycobacterium intracellulare 1956</name>
    <dbReference type="NCBI Taxonomy" id="1299331"/>
    <lineage>
        <taxon>Bacteria</taxon>
        <taxon>Bacillati</taxon>
        <taxon>Actinomycetota</taxon>
        <taxon>Actinomycetes</taxon>
        <taxon>Mycobacteriales</taxon>
        <taxon>Mycobacteriaceae</taxon>
        <taxon>Mycobacterium</taxon>
        <taxon>Mycobacterium avium complex (MAC)</taxon>
    </lineage>
</organism>
<evidence type="ECO:0000256" key="1">
    <source>
        <dbReference type="SAM" id="MobiDB-lite"/>
    </source>
</evidence>
<dbReference type="PATRIC" id="fig|1299331.3.peg.690"/>
<dbReference type="AlphaFoldDB" id="X8CP00"/>
<protein>
    <submittedName>
        <fullName evidence="2">Uncharacterized protein</fullName>
    </submittedName>
</protein>
<evidence type="ECO:0000313" key="3">
    <source>
        <dbReference type="Proteomes" id="UP000020825"/>
    </source>
</evidence>